<proteinExistence type="predicted"/>
<evidence type="ECO:0000313" key="2">
    <source>
        <dbReference type="Proteomes" id="UP000249547"/>
    </source>
</evidence>
<keyword evidence="2" id="KW-1185">Reference proteome</keyword>
<dbReference type="OrthoDB" id="5511471at2"/>
<name>A0A327QW57_9BACT</name>
<dbReference type="PROSITE" id="PS51257">
    <property type="entry name" value="PROKAR_LIPOPROTEIN"/>
    <property type="match status" value="1"/>
</dbReference>
<dbReference type="EMBL" id="QLLL01000002">
    <property type="protein sequence ID" value="RAJ08175.1"/>
    <property type="molecule type" value="Genomic_DNA"/>
</dbReference>
<accession>A0A327QW57</accession>
<dbReference type="RefSeq" id="WP_148707185.1">
    <property type="nucleotide sequence ID" value="NZ_QLLL01000002.1"/>
</dbReference>
<sequence length="279" mass="31904">MKKHPLCILVRKLYAMLFTFLLFACLYGCQEPIAAPTPNYATIEAIPIPKGYTRLADHAFAKWLLQVQLKKDRTVYLYNGEKKEDQASQYAVLNIPIGKEDLQQCADAVIRLRAEYLYNKQDVERIAFHATDGTLIAYTAWLKGQSFQLKHNKLVATKVAARPDTRETFEKYLRFVFMYAGTHSLAKELKPVNIQQIQPGDVFVQGSFPGHAMIVMSVAQNPRGEKIYMLAQGYTPAQSIHVVRNRIGGIEQPWYKAEEFGTVITPGWTFLQKHLMRFQ</sequence>
<dbReference type="Proteomes" id="UP000249547">
    <property type="component" value="Unassembled WGS sequence"/>
</dbReference>
<reference evidence="1 2" key="1">
    <citation type="submission" date="2018-06" db="EMBL/GenBank/DDBJ databases">
        <title>Genomic Encyclopedia of Archaeal and Bacterial Type Strains, Phase II (KMG-II): from individual species to whole genera.</title>
        <authorList>
            <person name="Goeker M."/>
        </authorList>
    </citation>
    <scope>NUCLEOTIDE SEQUENCE [LARGE SCALE GENOMIC DNA]</scope>
    <source>
        <strain evidence="1 2">DSM 23857</strain>
    </source>
</reference>
<dbReference type="AlphaFoldDB" id="A0A327QW57"/>
<gene>
    <name evidence="1" type="ORF">LX64_00822</name>
</gene>
<protein>
    <submittedName>
        <fullName evidence="1">Uncharacterized protein DUF4846</fullName>
    </submittedName>
</protein>
<dbReference type="Pfam" id="PF16138">
    <property type="entry name" value="DUF4846"/>
    <property type="match status" value="1"/>
</dbReference>
<dbReference type="InterPro" id="IPR032315">
    <property type="entry name" value="DUF4846"/>
</dbReference>
<comment type="caution">
    <text evidence="1">The sequence shown here is derived from an EMBL/GenBank/DDBJ whole genome shotgun (WGS) entry which is preliminary data.</text>
</comment>
<evidence type="ECO:0000313" key="1">
    <source>
        <dbReference type="EMBL" id="RAJ08175.1"/>
    </source>
</evidence>
<organism evidence="1 2">
    <name type="scientific">Chitinophaga skermanii</name>
    <dbReference type="NCBI Taxonomy" id="331697"/>
    <lineage>
        <taxon>Bacteria</taxon>
        <taxon>Pseudomonadati</taxon>
        <taxon>Bacteroidota</taxon>
        <taxon>Chitinophagia</taxon>
        <taxon>Chitinophagales</taxon>
        <taxon>Chitinophagaceae</taxon>
        <taxon>Chitinophaga</taxon>
    </lineage>
</organism>